<name>A0A507BFV4_9PEZI</name>
<keyword evidence="5 7" id="KW-0472">Membrane</keyword>
<protein>
    <recommendedName>
        <fullName evidence="8">Major facilitator superfamily (MFS) profile domain-containing protein</fullName>
    </recommendedName>
</protein>
<evidence type="ECO:0000256" key="6">
    <source>
        <dbReference type="SAM" id="MobiDB-lite"/>
    </source>
</evidence>
<evidence type="ECO:0000256" key="5">
    <source>
        <dbReference type="ARBA" id="ARBA00023136"/>
    </source>
</evidence>
<feature type="transmembrane region" description="Helical" evidence="7">
    <location>
        <begin position="195"/>
        <end position="213"/>
    </location>
</feature>
<evidence type="ECO:0000313" key="9">
    <source>
        <dbReference type="EMBL" id="TPX16179.1"/>
    </source>
</evidence>
<sequence length="546" mass="60631">MTETTTNPSEKPREAHLDNVGAELDDTGKAGAYESYGLVKSRYDELSIPRTLWVFRRAVLVSLAVYTGYVCEGFELGAGGSIIANAGFIKQFGEGGKGVQALNPTWVSSWSALLNVGQIVTFTHIAWFADKFGRKTSFYLAWIWLVVGCVFLNTAKSPSVWALAKLCNGAGIGVLQITCQVYIMEIVPNRIRGGMVTFQAVWSNIGGIIVAVMMQQLNQKHPDDYLLAMRLLWIPVGLMIIFWVFVPESPWFHARHGNKEKALKAMKQLYGNVEGYDFEEEYGIIERTIEHEREVLQEAPSYVHIFKGVNLKRTLTVMILAISQQIAGLAIISTYSTYFFSLAGLKDPFLCTVILSCCNLLAVLLWSLSTDKLGRRTIINSCETFVCMVLFTVGGLYWTGATKGNEAGGTALLVICCLWTFSFQIVGMSYYLFSAELPSALLRIKTGPFTFLSNSIMGIATCYATPPMLLALSVKAAFVYGAFSVPVCVVMWLYIPETKGRSAAEIDELYERKIPAWRWKDTVTNAEEQMHAVVQVKGQVKEQVHA</sequence>
<dbReference type="GeneID" id="41971621"/>
<dbReference type="Proteomes" id="UP000319257">
    <property type="component" value="Unassembled WGS sequence"/>
</dbReference>
<dbReference type="InParanoid" id="A0A507BFV4"/>
<dbReference type="InterPro" id="IPR036259">
    <property type="entry name" value="MFS_trans_sf"/>
</dbReference>
<dbReference type="Gene3D" id="1.20.1250.20">
    <property type="entry name" value="MFS general substrate transporter like domains"/>
    <property type="match status" value="1"/>
</dbReference>
<dbReference type="GO" id="GO:0005351">
    <property type="term" value="F:carbohydrate:proton symporter activity"/>
    <property type="evidence" value="ECO:0007669"/>
    <property type="project" value="TreeGrafter"/>
</dbReference>
<dbReference type="AlphaFoldDB" id="A0A507BFV4"/>
<organism evidence="9 10">
    <name type="scientific">Thyridium curvatum</name>
    <dbReference type="NCBI Taxonomy" id="1093900"/>
    <lineage>
        <taxon>Eukaryota</taxon>
        <taxon>Fungi</taxon>
        <taxon>Dikarya</taxon>
        <taxon>Ascomycota</taxon>
        <taxon>Pezizomycotina</taxon>
        <taxon>Sordariomycetes</taxon>
        <taxon>Sordariomycetidae</taxon>
        <taxon>Thyridiales</taxon>
        <taxon>Thyridiaceae</taxon>
        <taxon>Thyridium</taxon>
    </lineage>
</organism>
<accession>A0A507BFV4</accession>
<keyword evidence="3 7" id="KW-0812">Transmembrane</keyword>
<dbReference type="SUPFAM" id="SSF103473">
    <property type="entry name" value="MFS general substrate transporter"/>
    <property type="match status" value="1"/>
</dbReference>
<feature type="transmembrane region" description="Helical" evidence="7">
    <location>
        <begin position="347"/>
        <end position="366"/>
    </location>
</feature>
<dbReference type="InterPro" id="IPR005828">
    <property type="entry name" value="MFS_sugar_transport-like"/>
</dbReference>
<dbReference type="InterPro" id="IPR020846">
    <property type="entry name" value="MFS_dom"/>
</dbReference>
<dbReference type="InterPro" id="IPR050360">
    <property type="entry name" value="MFS_Sugar_Transporters"/>
</dbReference>
<feature type="transmembrane region" description="Helical" evidence="7">
    <location>
        <begin position="477"/>
        <end position="495"/>
    </location>
</feature>
<dbReference type="PROSITE" id="PS50850">
    <property type="entry name" value="MFS"/>
    <property type="match status" value="1"/>
</dbReference>
<feature type="transmembrane region" description="Helical" evidence="7">
    <location>
        <begin position="315"/>
        <end position="335"/>
    </location>
</feature>
<evidence type="ECO:0000259" key="8">
    <source>
        <dbReference type="PROSITE" id="PS50850"/>
    </source>
</evidence>
<dbReference type="GO" id="GO:0016020">
    <property type="term" value="C:membrane"/>
    <property type="evidence" value="ECO:0007669"/>
    <property type="project" value="UniProtKB-SubCell"/>
</dbReference>
<reference evidence="9 10" key="1">
    <citation type="submission" date="2019-06" db="EMBL/GenBank/DDBJ databases">
        <title>Draft genome sequence of the filamentous fungus Phialemoniopsis curvata isolated from diesel fuel.</title>
        <authorList>
            <person name="Varaljay V.A."/>
            <person name="Lyon W.J."/>
            <person name="Crouch A.L."/>
            <person name="Drake C.E."/>
            <person name="Hollomon J.M."/>
            <person name="Nadeau L.J."/>
            <person name="Nunn H.S."/>
            <person name="Stevenson B.S."/>
            <person name="Bojanowski C.L."/>
            <person name="Crookes-Goodson W.J."/>
        </authorList>
    </citation>
    <scope>NUCLEOTIDE SEQUENCE [LARGE SCALE GENOMIC DNA]</scope>
    <source>
        <strain evidence="9 10">D216</strain>
    </source>
</reference>
<feature type="transmembrane region" description="Helical" evidence="7">
    <location>
        <begin position="378"/>
        <end position="398"/>
    </location>
</feature>
<evidence type="ECO:0000256" key="2">
    <source>
        <dbReference type="ARBA" id="ARBA00010992"/>
    </source>
</evidence>
<dbReference type="OrthoDB" id="2544694at2759"/>
<dbReference type="PANTHER" id="PTHR48022">
    <property type="entry name" value="PLASTIDIC GLUCOSE TRANSPORTER 4"/>
    <property type="match status" value="1"/>
</dbReference>
<evidence type="ECO:0000256" key="3">
    <source>
        <dbReference type="ARBA" id="ARBA00022692"/>
    </source>
</evidence>
<evidence type="ECO:0000256" key="1">
    <source>
        <dbReference type="ARBA" id="ARBA00004141"/>
    </source>
</evidence>
<keyword evidence="4 7" id="KW-1133">Transmembrane helix</keyword>
<dbReference type="Pfam" id="PF00083">
    <property type="entry name" value="Sugar_tr"/>
    <property type="match status" value="1"/>
</dbReference>
<proteinExistence type="inferred from homology"/>
<comment type="similarity">
    <text evidence="2">Belongs to the major facilitator superfamily. Sugar transporter (TC 2.A.1.1) family.</text>
</comment>
<feature type="transmembrane region" description="Helical" evidence="7">
    <location>
        <begin position="449"/>
        <end position="471"/>
    </location>
</feature>
<feature type="transmembrane region" description="Helical" evidence="7">
    <location>
        <begin position="136"/>
        <end position="155"/>
    </location>
</feature>
<dbReference type="PANTHER" id="PTHR48022:SF53">
    <property type="entry name" value="ALPHA-GLUCOSIDE TRANSPORTER, PUTATIVE (AFU_ORTHOLOGUE AFUA_3G01700)-RELATED"/>
    <property type="match status" value="1"/>
</dbReference>
<feature type="transmembrane region" description="Helical" evidence="7">
    <location>
        <begin position="225"/>
        <end position="246"/>
    </location>
</feature>
<dbReference type="RefSeq" id="XP_030997890.1">
    <property type="nucleotide sequence ID" value="XM_031138555.1"/>
</dbReference>
<dbReference type="EMBL" id="SKBQ01000019">
    <property type="protein sequence ID" value="TPX16179.1"/>
    <property type="molecule type" value="Genomic_DNA"/>
</dbReference>
<feature type="domain" description="Major facilitator superfamily (MFS) profile" evidence="8">
    <location>
        <begin position="61"/>
        <end position="499"/>
    </location>
</feature>
<feature type="transmembrane region" description="Helical" evidence="7">
    <location>
        <begin position="110"/>
        <end position="129"/>
    </location>
</feature>
<comment type="subcellular location">
    <subcellularLocation>
        <location evidence="1">Membrane</location>
        <topology evidence="1">Multi-pass membrane protein</topology>
    </subcellularLocation>
</comment>
<feature type="region of interest" description="Disordered" evidence="6">
    <location>
        <begin position="1"/>
        <end position="21"/>
    </location>
</feature>
<gene>
    <name evidence="9" type="ORF">E0L32_004174</name>
</gene>
<dbReference type="PROSITE" id="PS00216">
    <property type="entry name" value="SUGAR_TRANSPORT_1"/>
    <property type="match status" value="1"/>
</dbReference>
<evidence type="ECO:0000256" key="4">
    <source>
        <dbReference type="ARBA" id="ARBA00022989"/>
    </source>
</evidence>
<evidence type="ECO:0000313" key="10">
    <source>
        <dbReference type="Proteomes" id="UP000319257"/>
    </source>
</evidence>
<keyword evidence="10" id="KW-1185">Reference proteome</keyword>
<evidence type="ECO:0000256" key="7">
    <source>
        <dbReference type="SAM" id="Phobius"/>
    </source>
</evidence>
<feature type="transmembrane region" description="Helical" evidence="7">
    <location>
        <begin position="410"/>
        <end position="433"/>
    </location>
</feature>
<dbReference type="InterPro" id="IPR005829">
    <property type="entry name" value="Sugar_transporter_CS"/>
</dbReference>
<comment type="caution">
    <text evidence="9">The sequence shown here is derived from an EMBL/GenBank/DDBJ whole genome shotgun (WGS) entry which is preliminary data.</text>
</comment>